<feature type="transmembrane region" description="Helical" evidence="5">
    <location>
        <begin position="424"/>
        <end position="443"/>
    </location>
</feature>
<sequence length="521" mass="54237">MALGLLDRSRTIAPPGYNRWLIPPAALAIHLCIGQVYATSVYKSSLVTHFDSSLTAIGVVFSIAIVMLGLSAAVLGTWVDTGGPRRAMVAAAAAWSIGFLVGAAGIATGQLWLLYLGYGVIGGIGLGIGYISPVSTLIKWFPDRPGLATGLAIMGFGGGALVASPISSRLLALYDPDFDATTTGSVASGSAVASLFVTLGLVYLVVMLFGAWLIKVPADDWRPEGFEPSAVRSKSLVTTASVSAANAIKTPQFWLLWTVLFCNVTAGIGILEQASPMIQDFFRTGETSSVAPAAAAGFVGLLSICNMAGRFIWSSTSDVIGRKPMYMGYLGIGIVVYVLLALIGSSSTVLFVLFAGIIISFYGGGFSTAPAYLRDLFGTYQVGAIHGRLLTAWSAAGIAGPLIINGFLDAEGTPGQLTAANYRPALLTMVALLIVGFVANLLVRPVPERFHEKGLEKAAASIDREDELAAAGAGGGTATRTRTATATSTRPVLLVVSWAVVGIPLVYGIWQTLVKTASLFN</sequence>
<evidence type="ECO:0000256" key="5">
    <source>
        <dbReference type="SAM" id="Phobius"/>
    </source>
</evidence>
<keyword evidence="2 5" id="KW-0812">Transmembrane</keyword>
<dbReference type="PANTHER" id="PTHR11360">
    <property type="entry name" value="MONOCARBOXYLATE TRANSPORTER"/>
    <property type="match status" value="1"/>
</dbReference>
<dbReference type="AlphaFoldDB" id="A0A7G9RAI2"/>
<feature type="transmembrane region" description="Helical" evidence="5">
    <location>
        <begin position="492"/>
        <end position="510"/>
    </location>
</feature>
<dbReference type="PANTHER" id="PTHR11360:SF317">
    <property type="entry name" value="MAJOR FACILITATOR SUPERFAMILY (MFS) PROFILE DOMAIN-CONTAINING PROTEIN-RELATED"/>
    <property type="match status" value="1"/>
</dbReference>
<evidence type="ECO:0000259" key="6">
    <source>
        <dbReference type="PROSITE" id="PS50850"/>
    </source>
</evidence>
<evidence type="ECO:0000256" key="2">
    <source>
        <dbReference type="ARBA" id="ARBA00022692"/>
    </source>
</evidence>
<dbReference type="GO" id="GO:0022857">
    <property type="term" value="F:transmembrane transporter activity"/>
    <property type="evidence" value="ECO:0007669"/>
    <property type="project" value="InterPro"/>
</dbReference>
<evidence type="ECO:0000256" key="3">
    <source>
        <dbReference type="ARBA" id="ARBA00022989"/>
    </source>
</evidence>
<evidence type="ECO:0000256" key="1">
    <source>
        <dbReference type="ARBA" id="ARBA00004651"/>
    </source>
</evidence>
<feature type="transmembrane region" description="Helical" evidence="5">
    <location>
        <begin position="253"/>
        <end position="271"/>
    </location>
</feature>
<feature type="transmembrane region" description="Helical" evidence="5">
    <location>
        <begin position="186"/>
        <end position="214"/>
    </location>
</feature>
<feature type="transmembrane region" description="Helical" evidence="5">
    <location>
        <begin position="291"/>
        <end position="313"/>
    </location>
</feature>
<proteinExistence type="predicted"/>
<feature type="transmembrane region" description="Helical" evidence="5">
    <location>
        <begin position="385"/>
        <end position="404"/>
    </location>
</feature>
<dbReference type="InterPro" id="IPR011701">
    <property type="entry name" value="MFS"/>
</dbReference>
<feature type="transmembrane region" description="Helical" evidence="5">
    <location>
        <begin position="146"/>
        <end position="166"/>
    </location>
</feature>
<name>A0A7G9RAI2_9ACTN</name>
<dbReference type="RefSeq" id="WP_187578449.1">
    <property type="nucleotide sequence ID" value="NZ_CP060713.1"/>
</dbReference>
<keyword evidence="8" id="KW-1185">Reference proteome</keyword>
<dbReference type="Proteomes" id="UP000515947">
    <property type="component" value="Chromosome"/>
</dbReference>
<evidence type="ECO:0000256" key="4">
    <source>
        <dbReference type="ARBA" id="ARBA00023136"/>
    </source>
</evidence>
<dbReference type="Pfam" id="PF07690">
    <property type="entry name" value="MFS_1"/>
    <property type="match status" value="1"/>
</dbReference>
<feature type="transmembrane region" description="Helical" evidence="5">
    <location>
        <begin position="20"/>
        <end position="42"/>
    </location>
</feature>
<evidence type="ECO:0000313" key="8">
    <source>
        <dbReference type="Proteomes" id="UP000515947"/>
    </source>
</evidence>
<dbReference type="SUPFAM" id="SSF103473">
    <property type="entry name" value="MFS general substrate transporter"/>
    <property type="match status" value="1"/>
</dbReference>
<dbReference type="InterPro" id="IPR020846">
    <property type="entry name" value="MFS_dom"/>
</dbReference>
<dbReference type="PROSITE" id="PS50850">
    <property type="entry name" value="MFS"/>
    <property type="match status" value="1"/>
</dbReference>
<feature type="domain" description="Major facilitator superfamily (MFS) profile" evidence="6">
    <location>
        <begin position="1"/>
        <end position="448"/>
    </location>
</feature>
<reference evidence="7 8" key="1">
    <citation type="submission" date="2020-08" db="EMBL/GenBank/DDBJ databases">
        <title>Genome sequence of Nocardioides mesophilus KACC 16243T.</title>
        <authorList>
            <person name="Hyun D.-W."/>
            <person name="Bae J.-W."/>
        </authorList>
    </citation>
    <scope>NUCLEOTIDE SEQUENCE [LARGE SCALE GENOMIC DNA]</scope>
    <source>
        <strain evidence="7 8">KACC 16243</strain>
    </source>
</reference>
<comment type="subcellular location">
    <subcellularLocation>
        <location evidence="1">Cell membrane</location>
        <topology evidence="1">Multi-pass membrane protein</topology>
    </subcellularLocation>
</comment>
<keyword evidence="3 5" id="KW-1133">Transmembrane helix</keyword>
<dbReference type="KEGG" id="nmes:H9L09_19500"/>
<gene>
    <name evidence="7" type="ORF">H9L09_19500</name>
</gene>
<dbReference type="InterPro" id="IPR050327">
    <property type="entry name" value="Proton-linked_MCT"/>
</dbReference>
<dbReference type="InterPro" id="IPR036259">
    <property type="entry name" value="MFS_trans_sf"/>
</dbReference>
<protein>
    <submittedName>
        <fullName evidence="7">OFA family MFS transporter</fullName>
    </submittedName>
</protein>
<organism evidence="7 8">
    <name type="scientific">Nocardioides mesophilus</name>
    <dbReference type="NCBI Taxonomy" id="433659"/>
    <lineage>
        <taxon>Bacteria</taxon>
        <taxon>Bacillati</taxon>
        <taxon>Actinomycetota</taxon>
        <taxon>Actinomycetes</taxon>
        <taxon>Propionibacteriales</taxon>
        <taxon>Nocardioidaceae</taxon>
        <taxon>Nocardioides</taxon>
    </lineage>
</organism>
<dbReference type="EMBL" id="CP060713">
    <property type="protein sequence ID" value="QNN52607.1"/>
    <property type="molecule type" value="Genomic_DNA"/>
</dbReference>
<feature type="transmembrane region" description="Helical" evidence="5">
    <location>
        <begin position="325"/>
        <end position="343"/>
    </location>
</feature>
<evidence type="ECO:0000313" key="7">
    <source>
        <dbReference type="EMBL" id="QNN52607.1"/>
    </source>
</evidence>
<dbReference type="Gene3D" id="1.20.1250.20">
    <property type="entry name" value="MFS general substrate transporter like domains"/>
    <property type="match status" value="2"/>
</dbReference>
<feature type="transmembrane region" description="Helical" evidence="5">
    <location>
        <begin position="87"/>
        <end position="106"/>
    </location>
</feature>
<dbReference type="GO" id="GO:0005886">
    <property type="term" value="C:plasma membrane"/>
    <property type="evidence" value="ECO:0007669"/>
    <property type="project" value="UniProtKB-SubCell"/>
</dbReference>
<keyword evidence="4 5" id="KW-0472">Membrane</keyword>
<dbReference type="CDD" id="cd17353">
    <property type="entry name" value="MFS_OFA_like"/>
    <property type="match status" value="1"/>
</dbReference>
<feature type="transmembrane region" description="Helical" evidence="5">
    <location>
        <begin position="349"/>
        <end position="373"/>
    </location>
</feature>
<feature type="transmembrane region" description="Helical" evidence="5">
    <location>
        <begin position="54"/>
        <end position="75"/>
    </location>
</feature>
<accession>A0A7G9RAI2</accession>
<feature type="transmembrane region" description="Helical" evidence="5">
    <location>
        <begin position="112"/>
        <end position="134"/>
    </location>
</feature>